<evidence type="ECO:0000313" key="2">
    <source>
        <dbReference type="EMBL" id="CAD9104813.1"/>
    </source>
</evidence>
<organism evidence="2">
    <name type="scientific">Alexandrium catenella</name>
    <name type="common">Red tide dinoflagellate</name>
    <name type="synonym">Gonyaulax catenella</name>
    <dbReference type="NCBI Taxonomy" id="2925"/>
    <lineage>
        <taxon>Eukaryota</taxon>
        <taxon>Sar</taxon>
        <taxon>Alveolata</taxon>
        <taxon>Dinophyceae</taxon>
        <taxon>Gonyaulacales</taxon>
        <taxon>Pyrocystaceae</taxon>
        <taxon>Alexandrium</taxon>
    </lineage>
</organism>
<gene>
    <name evidence="2" type="ORF">ACAT0790_LOCUS9245</name>
</gene>
<protein>
    <recommendedName>
        <fullName evidence="3">Protein HGH1 homolog</fullName>
    </recommendedName>
</protein>
<dbReference type="AlphaFoldDB" id="A0A7S1PVT5"/>
<evidence type="ECO:0000256" key="1">
    <source>
        <dbReference type="SAM" id="MobiDB-lite"/>
    </source>
</evidence>
<evidence type="ECO:0008006" key="3">
    <source>
        <dbReference type="Google" id="ProtNLM"/>
    </source>
</evidence>
<feature type="compositionally biased region" description="Acidic residues" evidence="1">
    <location>
        <begin position="13"/>
        <end position="33"/>
    </location>
</feature>
<dbReference type="SUPFAM" id="SSF48371">
    <property type="entry name" value="ARM repeat"/>
    <property type="match status" value="1"/>
</dbReference>
<reference evidence="2" key="1">
    <citation type="submission" date="2021-01" db="EMBL/GenBank/DDBJ databases">
        <authorList>
            <person name="Corre E."/>
            <person name="Pelletier E."/>
            <person name="Niang G."/>
            <person name="Scheremetjew M."/>
            <person name="Finn R."/>
            <person name="Kale V."/>
            <person name="Holt S."/>
            <person name="Cochrane G."/>
            <person name="Meng A."/>
            <person name="Brown T."/>
            <person name="Cohen L."/>
        </authorList>
    </citation>
    <scope>NUCLEOTIDE SEQUENCE</scope>
    <source>
        <strain evidence="2">OF101</strain>
    </source>
</reference>
<sequence>MAGGAHRSSGERVDDEDGAEFIEDDDEEEDDDPVKDVQRLVEDMQPGCDDRAKEEAMHMLKELYLKFKCGYGITCAILKAGAMTPLVALVASGTDQQKEQAAELISTLAYTSRFGLVSDSGLKNEVRILGGYASLAALLRDGRGKQQEHSGAALENLAVTPRDRDEIAQACGGCTELVRLVQEGSLAQKELAFRLLRAMLVDGHQDAVAKAAGVVTSYTAQVEARSAEGQVDGTPEVTVC</sequence>
<dbReference type="Gene3D" id="1.25.10.10">
    <property type="entry name" value="Leucine-rich Repeat Variant"/>
    <property type="match status" value="2"/>
</dbReference>
<feature type="region of interest" description="Disordered" evidence="1">
    <location>
        <begin position="1"/>
        <end position="34"/>
    </location>
</feature>
<dbReference type="EMBL" id="HBGE01015593">
    <property type="protein sequence ID" value="CAD9104813.1"/>
    <property type="molecule type" value="Transcribed_RNA"/>
</dbReference>
<dbReference type="InterPro" id="IPR016024">
    <property type="entry name" value="ARM-type_fold"/>
</dbReference>
<accession>A0A7S1PVT5</accession>
<proteinExistence type="predicted"/>
<name>A0A7S1PVT5_ALECA</name>
<dbReference type="InterPro" id="IPR011989">
    <property type="entry name" value="ARM-like"/>
</dbReference>